<evidence type="ECO:0000256" key="15">
    <source>
        <dbReference type="PROSITE-ProRule" id="PRU01356"/>
    </source>
</evidence>
<keyword evidence="8 15" id="KW-0479">Metal-binding</keyword>
<dbReference type="PROSITE" id="PS52012">
    <property type="entry name" value="CFEM"/>
    <property type="match status" value="1"/>
</dbReference>
<keyword evidence="13" id="KW-0325">Glycoprotein</keyword>
<evidence type="ECO:0000256" key="13">
    <source>
        <dbReference type="ARBA" id="ARBA00023180"/>
    </source>
</evidence>
<evidence type="ECO:0000256" key="1">
    <source>
        <dbReference type="ARBA" id="ARBA00004609"/>
    </source>
</evidence>
<feature type="domain" description="CFEM" evidence="18">
    <location>
        <begin position="1"/>
        <end position="111"/>
    </location>
</feature>
<dbReference type="GO" id="GO:0046872">
    <property type="term" value="F:metal ion binding"/>
    <property type="evidence" value="ECO:0007669"/>
    <property type="project" value="UniProtKB-UniRule"/>
</dbReference>
<comment type="similarity">
    <text evidence="3">Belongs to the RBT5 family.</text>
</comment>
<keyword evidence="12 15" id="KW-1015">Disulfide bond</keyword>
<feature type="compositionally biased region" description="Polar residues" evidence="16">
    <location>
        <begin position="163"/>
        <end position="180"/>
    </location>
</feature>
<evidence type="ECO:0000256" key="9">
    <source>
        <dbReference type="ARBA" id="ARBA00022729"/>
    </source>
</evidence>
<evidence type="ECO:0000313" key="19">
    <source>
        <dbReference type="EMBL" id="KOS18133.1"/>
    </source>
</evidence>
<comment type="subcellular location">
    <subcellularLocation>
        <location evidence="1">Cell membrane</location>
        <topology evidence="1">Lipid-anchor</topology>
        <topology evidence="1">GPI-anchor</topology>
    </subcellularLocation>
    <subcellularLocation>
        <location evidence="2">Secreted</location>
    </subcellularLocation>
</comment>
<dbReference type="PANTHER" id="PTHR37928">
    <property type="entry name" value="CFEM DOMAIN PROTEIN (AFU_ORTHOLOGUE AFUA_6G14090)"/>
    <property type="match status" value="1"/>
</dbReference>
<reference evidence="19 20" key="1">
    <citation type="submission" date="2015-07" db="EMBL/GenBank/DDBJ databases">
        <title>The genome of the fungus Escovopsis weberi, a specialized disease agent of ant agriculture.</title>
        <authorList>
            <person name="de Man T.J."/>
            <person name="Stajich J.E."/>
            <person name="Kubicek C.P."/>
            <person name="Chenthamara K."/>
            <person name="Atanasova L."/>
            <person name="Druzhinina I.S."/>
            <person name="Birnbaum S."/>
            <person name="Barribeau S.M."/>
            <person name="Teiling C."/>
            <person name="Suen G."/>
            <person name="Currie C."/>
            <person name="Gerardo N.M."/>
        </authorList>
    </citation>
    <scope>NUCLEOTIDE SEQUENCE [LARGE SCALE GENOMIC DNA]</scope>
</reference>
<dbReference type="AlphaFoldDB" id="A0A0M9VSW5"/>
<dbReference type="GO" id="GO:0005576">
    <property type="term" value="C:extracellular region"/>
    <property type="evidence" value="ECO:0007669"/>
    <property type="project" value="UniProtKB-SubCell"/>
</dbReference>
<comment type="caution">
    <text evidence="19">The sequence shown here is derived from an EMBL/GenBank/DDBJ whole genome shotgun (WGS) entry which is preliminary data.</text>
</comment>
<evidence type="ECO:0000256" key="14">
    <source>
        <dbReference type="ARBA" id="ARBA00023288"/>
    </source>
</evidence>
<dbReference type="SMART" id="SM00747">
    <property type="entry name" value="CFEM"/>
    <property type="match status" value="1"/>
</dbReference>
<dbReference type="Pfam" id="PF05730">
    <property type="entry name" value="CFEM"/>
    <property type="match status" value="1"/>
</dbReference>
<evidence type="ECO:0000256" key="2">
    <source>
        <dbReference type="ARBA" id="ARBA00004613"/>
    </source>
</evidence>
<keyword evidence="7" id="KW-0336">GPI-anchor</keyword>
<evidence type="ECO:0000313" key="20">
    <source>
        <dbReference type="Proteomes" id="UP000053831"/>
    </source>
</evidence>
<feature type="compositionally biased region" description="Low complexity" evidence="16">
    <location>
        <begin position="95"/>
        <end position="162"/>
    </location>
</feature>
<dbReference type="STRING" id="150374.A0A0M9VSW5"/>
<feature type="signal peptide" evidence="17">
    <location>
        <begin position="1"/>
        <end position="16"/>
    </location>
</feature>
<dbReference type="EMBL" id="LGSR01000022">
    <property type="protein sequence ID" value="KOS18133.1"/>
    <property type="molecule type" value="Genomic_DNA"/>
</dbReference>
<gene>
    <name evidence="19" type="ORF">ESCO_002825</name>
</gene>
<dbReference type="InterPro" id="IPR051735">
    <property type="entry name" value="CFEM_domain"/>
</dbReference>
<evidence type="ECO:0000256" key="5">
    <source>
        <dbReference type="ARBA" id="ARBA00022525"/>
    </source>
</evidence>
<organism evidence="19 20">
    <name type="scientific">Escovopsis weberi</name>
    <dbReference type="NCBI Taxonomy" id="150374"/>
    <lineage>
        <taxon>Eukaryota</taxon>
        <taxon>Fungi</taxon>
        <taxon>Dikarya</taxon>
        <taxon>Ascomycota</taxon>
        <taxon>Pezizomycotina</taxon>
        <taxon>Sordariomycetes</taxon>
        <taxon>Hypocreomycetidae</taxon>
        <taxon>Hypocreales</taxon>
        <taxon>Hypocreaceae</taxon>
        <taxon>Escovopsis</taxon>
    </lineage>
</organism>
<evidence type="ECO:0000256" key="17">
    <source>
        <dbReference type="SAM" id="SignalP"/>
    </source>
</evidence>
<keyword evidence="6 15" id="KW-0349">Heme</keyword>
<keyword evidence="20" id="KW-1185">Reference proteome</keyword>
<evidence type="ECO:0000256" key="12">
    <source>
        <dbReference type="ARBA" id="ARBA00023157"/>
    </source>
</evidence>
<keyword evidence="4" id="KW-1003">Cell membrane</keyword>
<keyword evidence="19" id="KW-0675">Receptor</keyword>
<keyword evidence="11" id="KW-0472">Membrane</keyword>
<keyword evidence="14" id="KW-0449">Lipoprotein</keyword>
<evidence type="ECO:0000256" key="11">
    <source>
        <dbReference type="ARBA" id="ARBA00023136"/>
    </source>
</evidence>
<accession>A0A0M9VSW5</accession>
<dbReference type="GO" id="GO:0098552">
    <property type="term" value="C:side of membrane"/>
    <property type="evidence" value="ECO:0007669"/>
    <property type="project" value="UniProtKB-KW"/>
</dbReference>
<evidence type="ECO:0000256" key="8">
    <source>
        <dbReference type="ARBA" id="ARBA00022723"/>
    </source>
</evidence>
<evidence type="ECO:0000256" key="6">
    <source>
        <dbReference type="ARBA" id="ARBA00022617"/>
    </source>
</evidence>
<evidence type="ECO:0000256" key="4">
    <source>
        <dbReference type="ARBA" id="ARBA00022475"/>
    </source>
</evidence>
<keyword evidence="5" id="KW-0964">Secreted</keyword>
<dbReference type="InterPro" id="IPR008427">
    <property type="entry name" value="Extracellular_membr_CFEM_dom"/>
</dbReference>
<feature type="region of interest" description="Disordered" evidence="16">
    <location>
        <begin position="95"/>
        <end position="180"/>
    </location>
</feature>
<feature type="chain" id="PRO_5005839490" evidence="17">
    <location>
        <begin position="17"/>
        <end position="206"/>
    </location>
</feature>
<name>A0A0M9VSW5_ESCWE</name>
<dbReference type="PANTHER" id="PTHR37928:SF2">
    <property type="entry name" value="GPI ANCHORED CFEM DOMAIN PROTEIN (AFU_ORTHOLOGUE AFUA_6G10580)"/>
    <property type="match status" value="1"/>
</dbReference>
<proteinExistence type="inferred from homology"/>
<dbReference type="GO" id="GO:0005886">
    <property type="term" value="C:plasma membrane"/>
    <property type="evidence" value="ECO:0007669"/>
    <property type="project" value="UniProtKB-SubCell"/>
</dbReference>
<evidence type="ECO:0000256" key="16">
    <source>
        <dbReference type="SAM" id="MobiDB-lite"/>
    </source>
</evidence>
<evidence type="ECO:0000259" key="18">
    <source>
        <dbReference type="PROSITE" id="PS52012"/>
    </source>
</evidence>
<keyword evidence="9 17" id="KW-0732">Signal</keyword>
<evidence type="ECO:0000256" key="3">
    <source>
        <dbReference type="ARBA" id="ARBA00010031"/>
    </source>
</evidence>
<feature type="disulfide bond" evidence="15">
    <location>
        <begin position="40"/>
        <end position="47"/>
    </location>
</feature>
<dbReference type="Proteomes" id="UP000053831">
    <property type="component" value="Unassembled WGS sequence"/>
</dbReference>
<sequence length="206" mass="19308">MKYSAAILALVAAASAQSLSDLPSCAKKCLDDSIAKVTKCTTDDLPCVCKNFDDIEGDALSCVVEACGAAVALSEVQPAAQKLCASIGGDAPSASAPSSSAAAAPPTSAAAPPTSSAAPPTSSAAPPTSAAAPPTSSAAPPTSAPASSAPASSTAADSSSTTLKSVPTGTGNLNGTVPTSSPHVGGAAGLTSVGGLVMLALGALAL</sequence>
<evidence type="ECO:0000256" key="7">
    <source>
        <dbReference type="ARBA" id="ARBA00022622"/>
    </source>
</evidence>
<comment type="caution">
    <text evidence="15">Lacks conserved residue(s) required for the propagation of feature annotation.</text>
</comment>
<protein>
    <submittedName>
        <fullName evidence="19">Receptor-transporting protein 3</fullName>
    </submittedName>
</protein>
<evidence type="ECO:0000256" key="10">
    <source>
        <dbReference type="ARBA" id="ARBA00023004"/>
    </source>
</evidence>
<feature type="binding site" description="axial binding residue" evidence="15">
    <location>
        <position position="44"/>
    </location>
    <ligand>
        <name>heme</name>
        <dbReference type="ChEBI" id="CHEBI:30413"/>
    </ligand>
    <ligandPart>
        <name>Fe</name>
        <dbReference type="ChEBI" id="CHEBI:18248"/>
    </ligandPart>
</feature>
<dbReference type="OrthoDB" id="3767534at2759"/>
<keyword evidence="10 15" id="KW-0408">Iron</keyword>